<feature type="repeat" description="WD" evidence="3">
    <location>
        <begin position="804"/>
        <end position="845"/>
    </location>
</feature>
<comment type="caution">
    <text evidence="7">The sequence shown here is derived from an EMBL/GenBank/DDBJ whole genome shotgun (WGS) entry which is preliminary data.</text>
</comment>
<feature type="repeat" description="WD" evidence="3">
    <location>
        <begin position="680"/>
        <end position="721"/>
    </location>
</feature>
<feature type="repeat" description="WD" evidence="3">
    <location>
        <begin position="1137"/>
        <end position="1178"/>
    </location>
</feature>
<feature type="repeat" description="WD" evidence="3">
    <location>
        <begin position="763"/>
        <end position="804"/>
    </location>
</feature>
<keyword evidence="8" id="KW-1185">Reference proteome</keyword>
<keyword evidence="2" id="KW-0677">Repeat</keyword>
<dbReference type="InterPro" id="IPR001680">
    <property type="entry name" value="WD40_rpt"/>
</dbReference>
<dbReference type="SUPFAM" id="SSF52540">
    <property type="entry name" value="P-loop containing nucleoside triphosphate hydrolases"/>
    <property type="match status" value="1"/>
</dbReference>
<dbReference type="CDD" id="cd00200">
    <property type="entry name" value="WD40"/>
    <property type="match status" value="2"/>
</dbReference>
<evidence type="ECO:0000256" key="3">
    <source>
        <dbReference type="PROSITE-ProRule" id="PRU00221"/>
    </source>
</evidence>
<feature type="repeat" description="WD" evidence="3">
    <location>
        <begin position="1053"/>
        <end position="1094"/>
    </location>
</feature>
<feature type="repeat" description="WD" evidence="3">
    <location>
        <begin position="596"/>
        <end position="637"/>
    </location>
</feature>
<dbReference type="Gene3D" id="2.130.10.10">
    <property type="entry name" value="YVTN repeat-like/Quinoprotein amine dehydrogenase"/>
    <property type="match status" value="6"/>
</dbReference>
<dbReference type="RefSeq" id="WP_193934212.1">
    <property type="nucleotide sequence ID" value="NZ_CAWPMZ010000103.1"/>
</dbReference>
<organism evidence="7 8">
    <name type="scientific">Gloeocapsopsis crepidinum LEGE 06123</name>
    <dbReference type="NCBI Taxonomy" id="588587"/>
    <lineage>
        <taxon>Bacteria</taxon>
        <taxon>Bacillati</taxon>
        <taxon>Cyanobacteriota</taxon>
        <taxon>Cyanophyceae</taxon>
        <taxon>Oscillatoriophycideae</taxon>
        <taxon>Chroococcales</taxon>
        <taxon>Chroococcaceae</taxon>
        <taxon>Gloeocapsopsis</taxon>
    </lineage>
</organism>
<proteinExistence type="predicted"/>
<reference evidence="7 8" key="1">
    <citation type="submission" date="2020-10" db="EMBL/GenBank/DDBJ databases">
        <authorList>
            <person name="Castelo-Branco R."/>
            <person name="Eusebio N."/>
            <person name="Adriana R."/>
            <person name="Vieira A."/>
            <person name="Brugerolle De Fraissinette N."/>
            <person name="Rezende De Castro R."/>
            <person name="Schneider M.P."/>
            <person name="Vasconcelos V."/>
            <person name="Leao P.N."/>
        </authorList>
    </citation>
    <scope>NUCLEOTIDE SEQUENCE [LARGE SCALE GENOMIC DNA]</scope>
    <source>
        <strain evidence="7 8">LEGE 06123</strain>
    </source>
</reference>
<dbReference type="InterPro" id="IPR002182">
    <property type="entry name" value="NB-ARC"/>
</dbReference>
<dbReference type="Pfam" id="PF00400">
    <property type="entry name" value="WD40"/>
    <property type="match status" value="10"/>
</dbReference>
<feature type="repeat" description="WD" evidence="3">
    <location>
        <begin position="1012"/>
        <end position="1052"/>
    </location>
</feature>
<dbReference type="PROSITE" id="PS00678">
    <property type="entry name" value="WD_REPEATS_1"/>
    <property type="match status" value="10"/>
</dbReference>
<evidence type="ECO:0000313" key="8">
    <source>
        <dbReference type="Proteomes" id="UP000651156"/>
    </source>
</evidence>
<feature type="domain" description="vWA-MoxR associated protein N-terminal HTH" evidence="6">
    <location>
        <begin position="1"/>
        <end position="80"/>
    </location>
</feature>
<dbReference type="PRINTS" id="PR00364">
    <property type="entry name" value="DISEASERSIST"/>
</dbReference>
<evidence type="ECO:0000313" key="7">
    <source>
        <dbReference type="EMBL" id="MBE9192804.1"/>
    </source>
</evidence>
<dbReference type="Pfam" id="PF00931">
    <property type="entry name" value="NB-ARC"/>
    <property type="match status" value="1"/>
</dbReference>
<dbReference type="InterPro" id="IPR058651">
    <property type="entry name" value="HTH_VMAP-M9"/>
</dbReference>
<dbReference type="InterPro" id="IPR015943">
    <property type="entry name" value="WD40/YVTN_repeat-like_dom_sf"/>
</dbReference>
<feature type="repeat" description="WD" evidence="3">
    <location>
        <begin position="888"/>
        <end position="929"/>
    </location>
</feature>
<protein>
    <submittedName>
        <fullName evidence="7">NACHT domain-containing protein</fullName>
    </submittedName>
</protein>
<dbReference type="Proteomes" id="UP000651156">
    <property type="component" value="Unassembled WGS sequence"/>
</dbReference>
<name>A0ABR9UX03_9CHRO</name>
<dbReference type="PROSITE" id="PS50294">
    <property type="entry name" value="WD_REPEATS_REGION"/>
    <property type="match status" value="11"/>
</dbReference>
<gene>
    <name evidence="7" type="ORF">IQ230_21095</name>
</gene>
<feature type="repeat" description="WD" evidence="3">
    <location>
        <begin position="638"/>
        <end position="679"/>
    </location>
</feature>
<dbReference type="InterPro" id="IPR027417">
    <property type="entry name" value="P-loop_NTPase"/>
</dbReference>
<dbReference type="InterPro" id="IPR036322">
    <property type="entry name" value="WD40_repeat_dom_sf"/>
</dbReference>
<evidence type="ECO:0000256" key="2">
    <source>
        <dbReference type="ARBA" id="ARBA00022737"/>
    </source>
</evidence>
<feature type="repeat" description="WD" evidence="3">
    <location>
        <begin position="970"/>
        <end position="1011"/>
    </location>
</feature>
<dbReference type="EMBL" id="JADEWN010000065">
    <property type="protein sequence ID" value="MBE9192804.1"/>
    <property type="molecule type" value="Genomic_DNA"/>
</dbReference>
<dbReference type="InterPro" id="IPR020472">
    <property type="entry name" value="WD40_PAC1"/>
</dbReference>
<dbReference type="PANTHER" id="PTHR22847:SF637">
    <property type="entry name" value="WD REPEAT DOMAIN 5B"/>
    <property type="match status" value="1"/>
</dbReference>
<dbReference type="SUPFAM" id="SSF50978">
    <property type="entry name" value="WD40 repeat-like"/>
    <property type="match status" value="1"/>
</dbReference>
<dbReference type="PROSITE" id="PS50082">
    <property type="entry name" value="WD_REPEATS_2"/>
    <property type="match status" value="13"/>
</dbReference>
<dbReference type="Gene3D" id="3.40.50.300">
    <property type="entry name" value="P-loop containing nucleotide triphosphate hydrolases"/>
    <property type="match status" value="1"/>
</dbReference>
<feature type="repeat" description="WD" evidence="3">
    <location>
        <begin position="846"/>
        <end position="887"/>
    </location>
</feature>
<dbReference type="PRINTS" id="PR00320">
    <property type="entry name" value="GPROTEINBRPT"/>
</dbReference>
<dbReference type="InterPro" id="IPR011047">
    <property type="entry name" value="Quinoprotein_ADH-like_sf"/>
</dbReference>
<accession>A0ABR9UX03</accession>
<evidence type="ECO:0000259" key="5">
    <source>
        <dbReference type="Pfam" id="PF23414"/>
    </source>
</evidence>
<dbReference type="SMART" id="SM00320">
    <property type="entry name" value="WD40"/>
    <property type="match status" value="14"/>
</dbReference>
<feature type="domain" description="NB-ARC" evidence="4">
    <location>
        <begin position="148"/>
        <end position="252"/>
    </location>
</feature>
<feature type="repeat" description="WD" evidence="3">
    <location>
        <begin position="1095"/>
        <end position="1136"/>
    </location>
</feature>
<dbReference type="Pfam" id="PF23414">
    <property type="entry name" value="Beta-prop_EML_2"/>
    <property type="match status" value="1"/>
</dbReference>
<dbReference type="PANTHER" id="PTHR22847">
    <property type="entry name" value="WD40 REPEAT PROTEIN"/>
    <property type="match status" value="1"/>
</dbReference>
<dbReference type="InterPro" id="IPR055442">
    <property type="entry name" value="Beta-prop_EML-like_2nd"/>
</dbReference>
<evidence type="ECO:0000259" key="4">
    <source>
        <dbReference type="Pfam" id="PF00931"/>
    </source>
</evidence>
<evidence type="ECO:0000256" key="1">
    <source>
        <dbReference type="ARBA" id="ARBA00022574"/>
    </source>
</evidence>
<feature type="repeat" description="WD" evidence="3">
    <location>
        <begin position="722"/>
        <end position="763"/>
    </location>
</feature>
<dbReference type="SUPFAM" id="SSF50998">
    <property type="entry name" value="Quinoprotein alcohol dehydrogenase-like"/>
    <property type="match status" value="1"/>
</dbReference>
<dbReference type="Pfam" id="PF26355">
    <property type="entry name" value="HTH_VMAP-M9"/>
    <property type="match status" value="1"/>
</dbReference>
<evidence type="ECO:0000259" key="6">
    <source>
        <dbReference type="Pfam" id="PF26355"/>
    </source>
</evidence>
<keyword evidence="1 3" id="KW-0853">WD repeat</keyword>
<sequence>MNVEEAIDIIEKLLEQGRLNKAQEIVFRQSWEGKSYMEIARASGYDTGYIKDTGSHLWQLLTKVFGKKVTKNNFQSVVLRYARVTHKDFNNLATLRWQKASFTKETLPEQTPQTYGLNAHITPNLGEVKTQHDWGSAPDISIFYGRTKELATLQQWIVQDRCRLVTLLGMGGIGKTSLSVKLAQEIHTNFDYVIWRSLRNAPAIQDLLTNLISFLSNQQITINDLPESVEDKILHLVDYLRSSRCLVVLDNVETILRQGERAGHYIEEYEEYGQLLRCVAQTHHQSCLVITSREKPRGLASSEGITLPVRSLHLDGLTQSEGKDIFETKGLFCSDVQQQLLFEHYRGNPLALKIVATNIQELFDGDVTQFLEQGTAVFGDIWDLLGQQFRRLSIAEQQVMYWLAINHEPVTLSELKQDILPIISPREVLEALESLQQRSLIEKAVPIVSKSVASFTQQPAVMEYVTAQFLSQICNEITTKDINLFNSHALIKAQTKDYIRDAQRLIFQPLINTLLASFGNRQRIKEQLNRILLELRLPTSIAPGYAGGNVLNLLVQLQADLNYYDFSEITVWQAYLKDVNLQHVNLQHADLTNSAFTENFGCILALAYSPDSQTIVTAGEAGQIRLWRVADMKPILTWKGHIRWILAVSFSPDGAILATGSDDRTVKLWDAHTGELLQTLHGHLSWVWSLAFSPDSKTLATGSDDRTVKIWDIATGKILQSLQGHTNRVESVSFNPQGNLLASGSNDGSIMLWDISSTQVIKLTESAQPIRAIAFSTDGTLLASGSDDGNITVCNIKSGNCWRLQGHSYLVQSLAFSPDDQTLASGSHDKTIKLWNLTTRQCAKTLQGHASRVWAVAFSPDGQTLVSGSDDRLLKLWDVDTGNALKTLWGYTNLVRVVVFSPDGTMLATGSSDRTVRLWDISTSKVIKSFQGHARGILSTTFSHNGQILASASEKINLWNVNTGKLIQTLQGHTNWVWSVAFNPQDDTLASASGDHTVKLWNVNTGRCLQTLIGHTNWVWSVAFSPQGKILASSGDVTVRLWDIQTGECLKVLQGHSNGVWSVAFHPQGQILASASDDYTVKVWDVDTGKCLQTLQGHTNGVWSVAFSPDGQLLASASDDKTLKLWDVRTGKCLQTLEGHSDRVTSVSFHPQGKILASGEQEEKIKLWDLDTGECITTIRSDRPYEGMNITGVTGLTDAQIAMLKALGAVEIEAED</sequence>
<feature type="domain" description="EML-like second beta-propeller" evidence="5">
    <location>
        <begin position="687"/>
        <end position="825"/>
    </location>
</feature>
<dbReference type="InterPro" id="IPR019775">
    <property type="entry name" value="WD40_repeat_CS"/>
</dbReference>